<organism evidence="1 2">
    <name type="scientific">Didymella rabiei</name>
    <name type="common">Chickpea ascochyta blight fungus</name>
    <name type="synonym">Mycosphaerella rabiei</name>
    <dbReference type="NCBI Taxonomy" id="5454"/>
    <lineage>
        <taxon>Eukaryota</taxon>
        <taxon>Fungi</taxon>
        <taxon>Dikarya</taxon>
        <taxon>Ascomycota</taxon>
        <taxon>Pezizomycotina</taxon>
        <taxon>Dothideomycetes</taxon>
        <taxon>Pleosporomycetidae</taxon>
        <taxon>Pleosporales</taxon>
        <taxon>Pleosporineae</taxon>
        <taxon>Didymellaceae</taxon>
        <taxon>Ascochyta</taxon>
    </lineage>
</organism>
<evidence type="ECO:0000313" key="2">
    <source>
        <dbReference type="Proteomes" id="UP000076837"/>
    </source>
</evidence>
<accession>A0A163CG72</accession>
<reference evidence="1 2" key="1">
    <citation type="journal article" date="2016" name="Sci. Rep.">
        <title>Draft genome sequencing and secretome analysis of fungal phytopathogen Ascochyta rabiei provides insight into the necrotrophic effector repertoire.</title>
        <authorList>
            <person name="Verma S."/>
            <person name="Gazara R.K."/>
            <person name="Nizam S."/>
            <person name="Parween S."/>
            <person name="Chattopadhyay D."/>
            <person name="Verma P.K."/>
        </authorList>
    </citation>
    <scope>NUCLEOTIDE SEQUENCE [LARGE SCALE GENOMIC DNA]</scope>
    <source>
        <strain evidence="1 2">ArDII</strain>
    </source>
</reference>
<protein>
    <submittedName>
        <fullName evidence="1">Catalytic</fullName>
    </submittedName>
</protein>
<proteinExistence type="predicted"/>
<sequence>MVHQRGLLDLPAELQVHIAAYLVAGVEYAESAPNLLHLALTCRRLAPVVREVLCLAPVLQSSKAHLLLYFLFKYPNLAKTIKSLTIETRETWEAKTYPVPIPRLEPDVLDHCKRHLRTLPIRKWTQDTIIASLDAAHFKDHGLLLSLILTLVPGLKKLYLGGSILLNFPIFHAMIFSEPEAPTKPDWTEGPDLSWVVALIGPKLTALELPIDFRRTVEDSIWWPSSISQIPEFFPNLRWLSLPHMAATKRARGSCCDMIPRSLEALVLTDARCTCFEPWSTRLVDEATATSLFPALARISLYHRYATAPTHDTVTTSLAHAGIEVREYVPDCCLRSGAEFHHPWKYTPAELDALSDARHAGYAVERDRAALQCGSDEE</sequence>
<dbReference type="AlphaFoldDB" id="A0A163CG72"/>
<keyword evidence="2" id="KW-1185">Reference proteome</keyword>
<comment type="caution">
    <text evidence="1">The sequence shown here is derived from an EMBL/GenBank/DDBJ whole genome shotgun (WGS) entry which is preliminary data.</text>
</comment>
<dbReference type="EMBL" id="JYNV01000214">
    <property type="protein sequence ID" value="KZM22439.1"/>
    <property type="molecule type" value="Genomic_DNA"/>
</dbReference>
<evidence type="ECO:0000313" key="1">
    <source>
        <dbReference type="EMBL" id="KZM22439.1"/>
    </source>
</evidence>
<name>A0A163CG72_DIDRA</name>
<gene>
    <name evidence="1" type="ORF">ST47_g6440</name>
</gene>
<dbReference type="Proteomes" id="UP000076837">
    <property type="component" value="Unassembled WGS sequence"/>
</dbReference>
<dbReference type="OrthoDB" id="3682027at2759"/>